<dbReference type="SUPFAM" id="SSF52279">
    <property type="entry name" value="Beta-D-glucan exohydrolase, C-terminal domain"/>
    <property type="match status" value="1"/>
</dbReference>
<evidence type="ECO:0000256" key="3">
    <source>
        <dbReference type="ARBA" id="ARBA00022801"/>
    </source>
</evidence>
<dbReference type="EMBL" id="FQYK01000001">
    <property type="protein sequence ID" value="SHI31238.1"/>
    <property type="molecule type" value="Genomic_DNA"/>
</dbReference>
<accession>A0A1M6A434</accession>
<dbReference type="OrthoDB" id="9805821at2"/>
<protein>
    <submittedName>
        <fullName evidence="6">Beta-glucosidase</fullName>
    </submittedName>
</protein>
<dbReference type="STRING" id="1178825.SAMN05216261_0203"/>
<evidence type="ECO:0000313" key="7">
    <source>
        <dbReference type="Proteomes" id="UP000184396"/>
    </source>
</evidence>
<dbReference type="InterPro" id="IPR013783">
    <property type="entry name" value="Ig-like_fold"/>
</dbReference>
<dbReference type="Gene3D" id="3.40.50.1700">
    <property type="entry name" value="Glycoside hydrolase family 3 C-terminal domain"/>
    <property type="match status" value="1"/>
</dbReference>
<feature type="signal peptide" evidence="4">
    <location>
        <begin position="1"/>
        <end position="24"/>
    </location>
</feature>
<dbReference type="GO" id="GO:0031222">
    <property type="term" value="P:arabinan catabolic process"/>
    <property type="evidence" value="ECO:0007669"/>
    <property type="project" value="TreeGrafter"/>
</dbReference>
<keyword evidence="3" id="KW-0378">Hydrolase</keyword>
<dbReference type="PRINTS" id="PR00133">
    <property type="entry name" value="GLHYDRLASE3"/>
</dbReference>
<dbReference type="RefSeq" id="WP_019386965.1">
    <property type="nucleotide sequence ID" value="NZ_ALIH01000004.1"/>
</dbReference>
<keyword evidence="7" id="KW-1185">Reference proteome</keyword>
<dbReference type="InterPro" id="IPR001764">
    <property type="entry name" value="Glyco_hydro_3_N"/>
</dbReference>
<dbReference type="PANTHER" id="PTHR42721:SF3">
    <property type="entry name" value="BETA-D-XYLOSIDASE 5-RELATED"/>
    <property type="match status" value="1"/>
</dbReference>
<dbReference type="eggNOG" id="COG1472">
    <property type="taxonomic scope" value="Bacteria"/>
</dbReference>
<dbReference type="InterPro" id="IPR002772">
    <property type="entry name" value="Glyco_hydro_3_C"/>
</dbReference>
<dbReference type="Pfam" id="PF00933">
    <property type="entry name" value="Glyco_hydro_3"/>
    <property type="match status" value="1"/>
</dbReference>
<dbReference type="InterPro" id="IPR017853">
    <property type="entry name" value="GH"/>
</dbReference>
<keyword evidence="2 4" id="KW-0732">Signal</keyword>
<evidence type="ECO:0000256" key="2">
    <source>
        <dbReference type="ARBA" id="ARBA00022729"/>
    </source>
</evidence>
<dbReference type="AlphaFoldDB" id="A0A1M6A434"/>
<name>A0A1M6A434_9FLAO</name>
<organism evidence="6 7">
    <name type="scientific">Algibacter luteus</name>
    <dbReference type="NCBI Taxonomy" id="1178825"/>
    <lineage>
        <taxon>Bacteria</taxon>
        <taxon>Pseudomonadati</taxon>
        <taxon>Bacteroidota</taxon>
        <taxon>Flavobacteriia</taxon>
        <taxon>Flavobacteriales</taxon>
        <taxon>Flavobacteriaceae</taxon>
        <taxon>Algibacter</taxon>
    </lineage>
</organism>
<dbReference type="Proteomes" id="UP000184396">
    <property type="component" value="Unassembled WGS sequence"/>
</dbReference>
<dbReference type="InterPro" id="IPR044993">
    <property type="entry name" value="BXL"/>
</dbReference>
<dbReference type="GO" id="GO:0046556">
    <property type="term" value="F:alpha-L-arabinofuranosidase activity"/>
    <property type="evidence" value="ECO:0007669"/>
    <property type="project" value="TreeGrafter"/>
</dbReference>
<feature type="chain" id="PRO_5009915627" evidence="4">
    <location>
        <begin position="25"/>
        <end position="733"/>
    </location>
</feature>
<dbReference type="GO" id="GO:0009044">
    <property type="term" value="F:xylan 1,4-beta-xylosidase activity"/>
    <property type="evidence" value="ECO:0007669"/>
    <property type="project" value="InterPro"/>
</dbReference>
<dbReference type="Gene3D" id="3.20.20.300">
    <property type="entry name" value="Glycoside hydrolase, family 3, N-terminal domain"/>
    <property type="match status" value="1"/>
</dbReference>
<comment type="similarity">
    <text evidence="1">Belongs to the glycosyl hydrolase 3 family.</text>
</comment>
<feature type="domain" description="Fibronectin type III-like" evidence="5">
    <location>
        <begin position="644"/>
        <end position="713"/>
    </location>
</feature>
<dbReference type="InterPro" id="IPR026891">
    <property type="entry name" value="Fn3-like"/>
</dbReference>
<proteinExistence type="inferred from homology"/>
<dbReference type="Gene3D" id="2.60.40.10">
    <property type="entry name" value="Immunoglobulins"/>
    <property type="match status" value="1"/>
</dbReference>
<dbReference type="Pfam" id="PF14310">
    <property type="entry name" value="Fn3-like"/>
    <property type="match status" value="1"/>
</dbReference>
<dbReference type="SMART" id="SM01217">
    <property type="entry name" value="Fn3_like"/>
    <property type="match status" value="1"/>
</dbReference>
<dbReference type="SUPFAM" id="SSF51445">
    <property type="entry name" value="(Trans)glycosidases"/>
    <property type="match status" value="1"/>
</dbReference>
<evidence type="ECO:0000259" key="5">
    <source>
        <dbReference type="SMART" id="SM01217"/>
    </source>
</evidence>
<dbReference type="GO" id="GO:0045493">
    <property type="term" value="P:xylan catabolic process"/>
    <property type="evidence" value="ECO:0007669"/>
    <property type="project" value="InterPro"/>
</dbReference>
<dbReference type="Pfam" id="PF01915">
    <property type="entry name" value="Glyco_hydro_3_C"/>
    <property type="match status" value="1"/>
</dbReference>
<evidence type="ECO:0000256" key="4">
    <source>
        <dbReference type="SAM" id="SignalP"/>
    </source>
</evidence>
<evidence type="ECO:0000313" key="6">
    <source>
        <dbReference type="EMBL" id="SHI31238.1"/>
    </source>
</evidence>
<sequence length="733" mass="81472">MKPFKKNYFLLLTLTIAFSFSLRAQSNCELKPWTDSNLSFDERVEILMNCLTLEEKISQLLNASSAVNRLDIKSYDWWNEALHGVARGPKATIFPQAIGLASTFDKDLIQDVGNAISDEARAVNNYLVKNNGNFIRYMGLSFWSPNVNIFRDPRWGRGQETYGEDPFLSGQIGASFIKGMQGNHPKYLKTAACAKHYAVHSGPEAQRHSFNAIVNPQDLNETYLPAFKACVDAGVEAVMCAYNRTNNEACCGSPTLLQTILRDNWGFKGHVVSDCGAIRNFHKFHKLTTTPEESAALALKSGTNLNCGNTYSTLYSAFQQGLVTEDDINNGLRPLLKTRFKLGMFDSPEVNPYAHISLDVIHSAKNINLTREVAQKSVVLLKNDNVLPIKKDLEQLYISGPLAGDVRTLIGNYHGLGDNLVTLVEGVVGKVSPITRVQYRAGTLINHSNSNDGDNYSHLAGKADATIIALGLTIVMEGEENEAIGSSNKGDNITMQLPENQMAYLRKMRGNHDKPLIVVVFAGCPLDLTEVSELADAVIYAWYPGEQGGNAIADVIFGDVSPSGKLPITFPKNIEQLPLYEDYNMTGRTYKYMIEEPMYPFGYGLTYSKLDISDISISSKKIKKKETQKVKIKITNTGDFDVEDILQLYISLKENDNNVPLSSLKDFKRIQLKSKESKIFEFKLKSNAFNYIDQEGREKRHKGTAIVSIGNASPSKRSLDLGGIYKELIVRVD</sequence>
<evidence type="ECO:0000256" key="1">
    <source>
        <dbReference type="ARBA" id="ARBA00005336"/>
    </source>
</evidence>
<dbReference type="PANTHER" id="PTHR42721">
    <property type="entry name" value="SUGAR HYDROLASE-RELATED"/>
    <property type="match status" value="1"/>
</dbReference>
<gene>
    <name evidence="6" type="ORF">SAMN05216261_0203</name>
</gene>
<dbReference type="InterPro" id="IPR036881">
    <property type="entry name" value="Glyco_hydro_3_C_sf"/>
</dbReference>
<reference evidence="6 7" key="1">
    <citation type="submission" date="2016-11" db="EMBL/GenBank/DDBJ databases">
        <authorList>
            <person name="Jaros S."/>
            <person name="Januszkiewicz K."/>
            <person name="Wedrychowicz H."/>
        </authorList>
    </citation>
    <scope>NUCLEOTIDE SEQUENCE [LARGE SCALE GENOMIC DNA]</scope>
    <source>
        <strain evidence="6 7">CGMCC 1.12213</strain>
    </source>
</reference>
<dbReference type="InterPro" id="IPR036962">
    <property type="entry name" value="Glyco_hydro_3_N_sf"/>
</dbReference>